<evidence type="ECO:0000256" key="5">
    <source>
        <dbReference type="ARBA" id="ARBA00023146"/>
    </source>
</evidence>
<keyword evidence="5" id="KW-0030">Aminoacyl-tRNA synthetase</keyword>
<evidence type="ECO:0000256" key="3">
    <source>
        <dbReference type="ARBA" id="ARBA00022840"/>
    </source>
</evidence>
<protein>
    <recommendedName>
        <fullName evidence="6">Aminoacyl-tRNA synthetase class Ia domain-containing protein</fullName>
    </recommendedName>
</protein>
<dbReference type="Gene3D" id="3.40.50.620">
    <property type="entry name" value="HUPs"/>
    <property type="match status" value="1"/>
</dbReference>
<evidence type="ECO:0000256" key="2">
    <source>
        <dbReference type="ARBA" id="ARBA00022741"/>
    </source>
</evidence>
<proteinExistence type="predicted"/>
<evidence type="ECO:0000313" key="8">
    <source>
        <dbReference type="Proteomes" id="UP000567179"/>
    </source>
</evidence>
<dbReference type="EMBL" id="JAACJJ010000030">
    <property type="protein sequence ID" value="KAF5318694.1"/>
    <property type="molecule type" value="Genomic_DNA"/>
</dbReference>
<dbReference type="AlphaFoldDB" id="A0A8H5B8E1"/>
<keyword evidence="4" id="KW-0648">Protein biosynthesis</keyword>
<organism evidence="7 8">
    <name type="scientific">Psilocybe cf. subviscida</name>
    <dbReference type="NCBI Taxonomy" id="2480587"/>
    <lineage>
        <taxon>Eukaryota</taxon>
        <taxon>Fungi</taxon>
        <taxon>Dikarya</taxon>
        <taxon>Basidiomycota</taxon>
        <taxon>Agaricomycotina</taxon>
        <taxon>Agaricomycetes</taxon>
        <taxon>Agaricomycetidae</taxon>
        <taxon>Agaricales</taxon>
        <taxon>Agaricineae</taxon>
        <taxon>Strophariaceae</taxon>
        <taxon>Psilocybe</taxon>
    </lineage>
</organism>
<dbReference type="Proteomes" id="UP000567179">
    <property type="component" value="Unassembled WGS sequence"/>
</dbReference>
<dbReference type="InterPro" id="IPR014729">
    <property type="entry name" value="Rossmann-like_a/b/a_fold"/>
</dbReference>
<gene>
    <name evidence="7" type="ORF">D9619_010659</name>
</gene>
<dbReference type="InterPro" id="IPR002300">
    <property type="entry name" value="aa-tRNA-synth_Ia"/>
</dbReference>
<evidence type="ECO:0000256" key="4">
    <source>
        <dbReference type="ARBA" id="ARBA00022917"/>
    </source>
</evidence>
<dbReference type="GO" id="GO:0004812">
    <property type="term" value="F:aminoacyl-tRNA ligase activity"/>
    <property type="evidence" value="ECO:0007669"/>
    <property type="project" value="UniProtKB-KW"/>
</dbReference>
<dbReference type="GO" id="GO:0005524">
    <property type="term" value="F:ATP binding"/>
    <property type="evidence" value="ECO:0007669"/>
    <property type="project" value="UniProtKB-KW"/>
</dbReference>
<keyword evidence="1" id="KW-0436">Ligase</keyword>
<evidence type="ECO:0000313" key="7">
    <source>
        <dbReference type="EMBL" id="KAF5318694.1"/>
    </source>
</evidence>
<dbReference type="Pfam" id="PF00133">
    <property type="entry name" value="tRNA-synt_1"/>
    <property type="match status" value="1"/>
</dbReference>
<comment type="caution">
    <text evidence="7">The sequence shown here is derived from an EMBL/GenBank/DDBJ whole genome shotgun (WGS) entry which is preliminary data.</text>
</comment>
<keyword evidence="2" id="KW-0547">Nucleotide-binding</keyword>
<keyword evidence="3" id="KW-0067">ATP-binding</keyword>
<keyword evidence="8" id="KW-1185">Reference proteome</keyword>
<evidence type="ECO:0000256" key="1">
    <source>
        <dbReference type="ARBA" id="ARBA00022598"/>
    </source>
</evidence>
<dbReference type="SUPFAM" id="SSF52374">
    <property type="entry name" value="Nucleotidylyl transferase"/>
    <property type="match status" value="1"/>
</dbReference>
<feature type="domain" description="Aminoacyl-tRNA synthetase class Ia" evidence="6">
    <location>
        <begin position="19"/>
        <end position="52"/>
    </location>
</feature>
<evidence type="ECO:0000259" key="6">
    <source>
        <dbReference type="Pfam" id="PF00133"/>
    </source>
</evidence>
<dbReference type="GO" id="GO:0006418">
    <property type="term" value="P:tRNA aminoacylation for protein translation"/>
    <property type="evidence" value="ECO:0007669"/>
    <property type="project" value="InterPro"/>
</dbReference>
<accession>A0A8H5B8E1</accession>
<sequence>MVPKSSVNGYTLPERGGGAKTYVQLLTHGLVLDEKGKKMSKSLRKIIPVTIVYDPAYGYKFLML</sequence>
<dbReference type="OrthoDB" id="3038372at2759"/>
<name>A0A8H5B8E1_9AGAR</name>
<reference evidence="7 8" key="1">
    <citation type="journal article" date="2020" name="ISME J.">
        <title>Uncovering the hidden diversity of litter-decomposition mechanisms in mushroom-forming fungi.</title>
        <authorList>
            <person name="Floudas D."/>
            <person name="Bentzer J."/>
            <person name="Ahren D."/>
            <person name="Johansson T."/>
            <person name="Persson P."/>
            <person name="Tunlid A."/>
        </authorList>
    </citation>
    <scope>NUCLEOTIDE SEQUENCE [LARGE SCALE GENOMIC DNA]</scope>
    <source>
        <strain evidence="7 8">CBS 101986</strain>
    </source>
</reference>